<gene>
    <name evidence="7" type="ORF">DJ90_1359</name>
    <name evidence="8" type="ORF">GNQ08_01475</name>
</gene>
<evidence type="ECO:0000313" key="9">
    <source>
        <dbReference type="Proteomes" id="UP000029278"/>
    </source>
</evidence>
<comment type="similarity">
    <text evidence="1 5">Belongs to the peptidase S8 family.</text>
</comment>
<evidence type="ECO:0000259" key="6">
    <source>
        <dbReference type="Pfam" id="PF00082"/>
    </source>
</evidence>
<dbReference type="PANTHER" id="PTHR43806">
    <property type="entry name" value="PEPTIDASE S8"/>
    <property type="match status" value="1"/>
</dbReference>
<dbReference type="InterPro" id="IPR036852">
    <property type="entry name" value="Peptidase_S8/S53_dom_sf"/>
</dbReference>
<dbReference type="HOGENOM" id="CLU_767144_0_0_9"/>
<feature type="domain" description="Peptidase S8/S53" evidence="6">
    <location>
        <begin position="2"/>
        <end position="151"/>
    </location>
</feature>
<proteinExistence type="inferred from homology"/>
<dbReference type="PROSITE" id="PS51892">
    <property type="entry name" value="SUBTILASE"/>
    <property type="match status" value="1"/>
</dbReference>
<dbReference type="Proteomes" id="UP000029278">
    <property type="component" value="Unassembled WGS sequence"/>
</dbReference>
<dbReference type="OrthoDB" id="184152at2"/>
<evidence type="ECO:0000256" key="3">
    <source>
        <dbReference type="ARBA" id="ARBA00022801"/>
    </source>
</evidence>
<keyword evidence="9" id="KW-1185">Reference proteome</keyword>
<keyword evidence="4 5" id="KW-0720">Serine protease</keyword>
<dbReference type="STRING" id="44252.DJ90_1359"/>
<sequence>MKIAVIDSGVNLKDELLLDQTIETIAMGQGRYQSCSIDDSGHGTDIVKIICGQTMAPHIVSIQVLNRDNKGSVDALCAAINHCAETGVDLINLSLGLRNTSSETIQKLKSCCDAAVKKGVAIVSSNHNDGNTDLPSYPYAFDEVIGVSSSLGIEQKIKFDRQTNKIIFSDNIVSVPDRNRVILQKGNSFLAPIIAGLYSEFLKETVDRSDIHRDFLSFMEHVQCNHTNLFFYRNKSQSYGQFHGKKVGYFYMKKTANDIHLLNRLHQFATVRLFHMAEEIDQCSISGLDFLFFGEISKGEAMQCEPVLSKLINAAARQGIHLVMMVPFMSIHQRLQVSEKYKIYVQSAYI</sequence>
<dbReference type="GO" id="GO:0004252">
    <property type="term" value="F:serine-type endopeptidase activity"/>
    <property type="evidence" value="ECO:0007669"/>
    <property type="project" value="UniProtKB-UniRule"/>
</dbReference>
<protein>
    <submittedName>
        <fullName evidence="8">S8 family serine peptidase</fullName>
    </submittedName>
    <submittedName>
        <fullName evidence="7">Subtilase family protein</fullName>
    </submittedName>
</protein>
<evidence type="ECO:0000256" key="4">
    <source>
        <dbReference type="ARBA" id="ARBA00022825"/>
    </source>
</evidence>
<feature type="active site" description="Charge relay system" evidence="5">
    <location>
        <position position="42"/>
    </location>
</feature>
<evidence type="ECO:0000313" key="8">
    <source>
        <dbReference type="EMBL" id="MUG21103.1"/>
    </source>
</evidence>
<reference evidence="8 10" key="2">
    <citation type="submission" date="2019-11" db="EMBL/GenBank/DDBJ databases">
        <title>Draft genome sequences of five Paenibacillus species of dairy origin.</title>
        <authorList>
            <person name="Olajide A.M."/>
            <person name="Chen S."/>
            <person name="Lapointe G."/>
        </authorList>
    </citation>
    <scope>NUCLEOTIDE SEQUENCE [LARGE SCALE GENOMIC DNA]</scope>
    <source>
        <strain evidence="8 10">3CT49</strain>
    </source>
</reference>
<dbReference type="InterPro" id="IPR050131">
    <property type="entry name" value="Peptidase_S8_subtilisin-like"/>
</dbReference>
<dbReference type="PATRIC" id="fig|44252.3.peg.5640"/>
<dbReference type="Gene3D" id="3.40.50.200">
    <property type="entry name" value="Peptidase S8/S53 domain"/>
    <property type="match status" value="1"/>
</dbReference>
<keyword evidence="2 5" id="KW-0645">Protease</keyword>
<keyword evidence="3 5" id="KW-0378">Hydrolase</keyword>
<dbReference type="GO" id="GO:0006508">
    <property type="term" value="P:proteolysis"/>
    <property type="evidence" value="ECO:0007669"/>
    <property type="project" value="UniProtKB-KW"/>
</dbReference>
<dbReference type="Pfam" id="PF00082">
    <property type="entry name" value="Peptidase_S8"/>
    <property type="match status" value="1"/>
</dbReference>
<evidence type="ECO:0000256" key="5">
    <source>
        <dbReference type="PROSITE-ProRule" id="PRU01240"/>
    </source>
</evidence>
<feature type="active site" description="Charge relay system" evidence="5">
    <location>
        <position position="188"/>
    </location>
</feature>
<dbReference type="RefSeq" id="WP_036618694.1">
    <property type="nucleotide sequence ID" value="NZ_BGML01000004.1"/>
</dbReference>
<evidence type="ECO:0000256" key="2">
    <source>
        <dbReference type="ARBA" id="ARBA00022670"/>
    </source>
</evidence>
<name>A0A090YQS4_PAEMA</name>
<organism evidence="7 9">
    <name type="scientific">Paenibacillus macerans</name>
    <name type="common">Bacillus macerans</name>
    <dbReference type="NCBI Taxonomy" id="44252"/>
    <lineage>
        <taxon>Bacteria</taxon>
        <taxon>Bacillati</taxon>
        <taxon>Bacillota</taxon>
        <taxon>Bacilli</taxon>
        <taxon>Bacillales</taxon>
        <taxon>Paenibacillaceae</taxon>
        <taxon>Paenibacillus</taxon>
    </lineage>
</organism>
<reference evidence="7 9" key="1">
    <citation type="submission" date="2014-04" db="EMBL/GenBank/DDBJ databases">
        <authorList>
            <person name="Bishop-Lilly K.A."/>
            <person name="Broomall S.M."/>
            <person name="Chain P.S."/>
            <person name="Chertkov O."/>
            <person name="Coyne S.R."/>
            <person name="Daligault H.E."/>
            <person name="Davenport K.W."/>
            <person name="Erkkila T."/>
            <person name="Frey K.G."/>
            <person name="Gibbons H.S."/>
            <person name="Gu W."/>
            <person name="Jaissle J."/>
            <person name="Johnson S.L."/>
            <person name="Koroleva G.I."/>
            <person name="Ladner J.T."/>
            <person name="Lo C.-C."/>
            <person name="Minogue T.D."/>
            <person name="Munk C."/>
            <person name="Palacios G.F."/>
            <person name="Redden C.L."/>
            <person name="Rosenzweig C.N."/>
            <person name="Scholz M.B."/>
            <person name="Teshima H."/>
            <person name="Xu Y."/>
        </authorList>
    </citation>
    <scope>NUCLEOTIDE SEQUENCE [LARGE SCALE GENOMIC DNA]</scope>
    <source>
        <strain evidence="7 9">8244</strain>
    </source>
</reference>
<dbReference type="EMBL" id="JMQA01000047">
    <property type="protein sequence ID" value="KFM94470.1"/>
    <property type="molecule type" value="Genomic_DNA"/>
</dbReference>
<dbReference type="PANTHER" id="PTHR43806:SF11">
    <property type="entry name" value="CEREVISIN-RELATED"/>
    <property type="match status" value="1"/>
</dbReference>
<dbReference type="Proteomes" id="UP000442469">
    <property type="component" value="Unassembled WGS sequence"/>
</dbReference>
<comment type="caution">
    <text evidence="7">The sequence shown here is derived from an EMBL/GenBank/DDBJ whole genome shotgun (WGS) entry which is preliminary data.</text>
</comment>
<dbReference type="SUPFAM" id="SSF52743">
    <property type="entry name" value="Subtilisin-like"/>
    <property type="match status" value="1"/>
</dbReference>
<evidence type="ECO:0000313" key="7">
    <source>
        <dbReference type="EMBL" id="KFM94470.1"/>
    </source>
</evidence>
<dbReference type="GeneID" id="77010731"/>
<evidence type="ECO:0000256" key="1">
    <source>
        <dbReference type="ARBA" id="ARBA00011073"/>
    </source>
</evidence>
<evidence type="ECO:0000313" key="10">
    <source>
        <dbReference type="Proteomes" id="UP000442469"/>
    </source>
</evidence>
<dbReference type="InterPro" id="IPR000209">
    <property type="entry name" value="Peptidase_S8/S53_dom"/>
</dbReference>
<dbReference type="EMBL" id="WNZZ01000001">
    <property type="protein sequence ID" value="MUG21103.1"/>
    <property type="molecule type" value="Genomic_DNA"/>
</dbReference>
<feature type="active site" description="Charge relay system" evidence="5">
    <location>
        <position position="7"/>
    </location>
</feature>
<accession>A0A090YQS4</accession>
<dbReference type="AlphaFoldDB" id="A0A090YQS4"/>